<feature type="compositionally biased region" description="Basic and acidic residues" evidence="1">
    <location>
        <begin position="102"/>
        <end position="115"/>
    </location>
</feature>
<organism evidence="2 3">
    <name type="scientific">Phyllostomus discolor</name>
    <name type="common">pale spear-nosed bat</name>
    <dbReference type="NCBI Taxonomy" id="89673"/>
    <lineage>
        <taxon>Eukaryota</taxon>
        <taxon>Metazoa</taxon>
        <taxon>Chordata</taxon>
        <taxon>Craniata</taxon>
        <taxon>Vertebrata</taxon>
        <taxon>Euteleostomi</taxon>
        <taxon>Mammalia</taxon>
        <taxon>Eutheria</taxon>
        <taxon>Laurasiatheria</taxon>
        <taxon>Chiroptera</taxon>
        <taxon>Yangochiroptera</taxon>
        <taxon>Phyllostomidae</taxon>
        <taxon>Phyllostominae</taxon>
        <taxon>Phyllostomus</taxon>
    </lineage>
</organism>
<dbReference type="AlphaFoldDB" id="A0A833YC60"/>
<name>A0A833YC60_9CHIR</name>
<accession>A0A833YC60</accession>
<dbReference type="Proteomes" id="UP000664940">
    <property type="component" value="Unassembled WGS sequence"/>
</dbReference>
<sequence>MIDENEPALAGSVQPKENKTPLTAQVSTRGVLGRGDGLSHLSFLPKNFKCFKHFLFTHPLYAIWKYRRYLVTGYISKWKNMQKKFSKDIGSRLPDQNKLFKDMHRGQKADRRKEVTGQNGAGCDKTG</sequence>
<comment type="caution">
    <text evidence="2">The sequence shown here is derived from an EMBL/GenBank/DDBJ whole genome shotgun (WGS) entry which is preliminary data.</text>
</comment>
<evidence type="ECO:0000256" key="1">
    <source>
        <dbReference type="SAM" id="MobiDB-lite"/>
    </source>
</evidence>
<feature type="region of interest" description="Disordered" evidence="1">
    <location>
        <begin position="1"/>
        <end position="22"/>
    </location>
</feature>
<proteinExistence type="predicted"/>
<dbReference type="EMBL" id="JABVXQ010000015">
    <property type="protein sequence ID" value="KAF6075132.1"/>
    <property type="molecule type" value="Genomic_DNA"/>
</dbReference>
<evidence type="ECO:0000313" key="3">
    <source>
        <dbReference type="Proteomes" id="UP000664940"/>
    </source>
</evidence>
<reference evidence="2 3" key="1">
    <citation type="journal article" date="2020" name="Nature">
        <title>Six reference-quality genomes reveal evolution of bat adaptations.</title>
        <authorList>
            <person name="Jebb D."/>
            <person name="Huang Z."/>
            <person name="Pippel M."/>
            <person name="Hughes G.M."/>
            <person name="Lavrichenko K."/>
            <person name="Devanna P."/>
            <person name="Winkler S."/>
            <person name="Jermiin L.S."/>
            <person name="Skirmuntt E.C."/>
            <person name="Katzourakis A."/>
            <person name="Burkitt-Gray L."/>
            <person name="Ray D.A."/>
            <person name="Sullivan K.A.M."/>
            <person name="Roscito J.G."/>
            <person name="Kirilenko B.M."/>
            <person name="Davalos L.M."/>
            <person name="Corthals A.P."/>
            <person name="Power M.L."/>
            <person name="Jones G."/>
            <person name="Ransome R.D."/>
            <person name="Dechmann D.K.N."/>
            <person name="Locatelli A.G."/>
            <person name="Puechmaille S.J."/>
            <person name="Fedrigo O."/>
            <person name="Jarvis E.D."/>
            <person name="Hiller M."/>
            <person name="Vernes S.C."/>
            <person name="Myers E.W."/>
            <person name="Teeling E.C."/>
        </authorList>
    </citation>
    <scope>NUCLEOTIDE SEQUENCE [LARGE SCALE GENOMIC DNA]</scope>
    <source>
        <strain evidence="2">Bat1K_MPI-CBG_1</strain>
    </source>
</reference>
<feature type="region of interest" description="Disordered" evidence="1">
    <location>
        <begin position="102"/>
        <end position="127"/>
    </location>
</feature>
<evidence type="ECO:0000313" key="2">
    <source>
        <dbReference type="EMBL" id="KAF6075132.1"/>
    </source>
</evidence>
<gene>
    <name evidence="2" type="ORF">HJG60_009526</name>
</gene>
<protein>
    <submittedName>
        <fullName evidence="2">Uncharacterized protein</fullName>
    </submittedName>
</protein>